<dbReference type="PANTHER" id="PTHR21068:SF43">
    <property type="entry name" value="SPARTIN"/>
    <property type="match status" value="1"/>
</dbReference>
<feature type="domain" description="Senescence" evidence="2">
    <location>
        <begin position="252"/>
        <end position="431"/>
    </location>
</feature>
<dbReference type="Pfam" id="PF06911">
    <property type="entry name" value="Senescence"/>
    <property type="match status" value="1"/>
</dbReference>
<comment type="caution">
    <text evidence="3">The sequence shown here is derived from an EMBL/GenBank/DDBJ whole genome shotgun (WGS) entry which is preliminary data.</text>
</comment>
<dbReference type="GO" id="GO:0005886">
    <property type="term" value="C:plasma membrane"/>
    <property type="evidence" value="ECO:0007669"/>
    <property type="project" value="TreeGrafter"/>
</dbReference>
<name>A0AAD4NE04_9BILA</name>
<protein>
    <submittedName>
        <fullName evidence="3">Senescence-associated protein domain-containing protein</fullName>
    </submittedName>
</protein>
<evidence type="ECO:0000313" key="4">
    <source>
        <dbReference type="Proteomes" id="UP001201812"/>
    </source>
</evidence>
<dbReference type="Proteomes" id="UP001201812">
    <property type="component" value="Unassembled WGS sequence"/>
</dbReference>
<dbReference type="EMBL" id="JAKKPZ010000001">
    <property type="protein sequence ID" value="KAI1728412.1"/>
    <property type="molecule type" value="Genomic_DNA"/>
</dbReference>
<gene>
    <name evidence="3" type="ORF">DdX_00591</name>
</gene>
<evidence type="ECO:0000256" key="1">
    <source>
        <dbReference type="SAM" id="MobiDB-lite"/>
    </source>
</evidence>
<accession>A0AAD4NE04</accession>
<keyword evidence="4" id="KW-1185">Reference proteome</keyword>
<dbReference type="SUPFAM" id="SSF116846">
    <property type="entry name" value="MIT domain"/>
    <property type="match status" value="1"/>
</dbReference>
<dbReference type="GO" id="GO:0030514">
    <property type="term" value="P:negative regulation of BMP signaling pathway"/>
    <property type="evidence" value="ECO:0007669"/>
    <property type="project" value="TreeGrafter"/>
</dbReference>
<evidence type="ECO:0000313" key="3">
    <source>
        <dbReference type="EMBL" id="KAI1728412.1"/>
    </source>
</evidence>
<dbReference type="InterPro" id="IPR036181">
    <property type="entry name" value="MIT_dom_sf"/>
</dbReference>
<reference evidence="3" key="1">
    <citation type="submission" date="2022-01" db="EMBL/GenBank/DDBJ databases">
        <title>Genome Sequence Resource for Two Populations of Ditylenchus destructor, the Migratory Endoparasitic Phytonematode.</title>
        <authorList>
            <person name="Zhang H."/>
            <person name="Lin R."/>
            <person name="Xie B."/>
        </authorList>
    </citation>
    <scope>NUCLEOTIDE SEQUENCE</scope>
    <source>
        <strain evidence="3">BazhouSP</strain>
    </source>
</reference>
<feature type="region of interest" description="Disordered" evidence="1">
    <location>
        <begin position="450"/>
        <end position="469"/>
    </location>
</feature>
<proteinExistence type="predicted"/>
<dbReference type="InterPro" id="IPR009686">
    <property type="entry name" value="Senescence/spartin_C"/>
</dbReference>
<dbReference type="InterPro" id="IPR045036">
    <property type="entry name" value="Spartin-like"/>
</dbReference>
<evidence type="ECO:0000259" key="2">
    <source>
        <dbReference type="Pfam" id="PF06911"/>
    </source>
</evidence>
<dbReference type="Gene3D" id="1.20.58.80">
    <property type="entry name" value="Phosphotransferase system, lactose/cellobiose-type IIA subunit"/>
    <property type="match status" value="1"/>
</dbReference>
<dbReference type="PANTHER" id="PTHR21068">
    <property type="entry name" value="SPARTIN"/>
    <property type="match status" value="1"/>
</dbReference>
<dbReference type="AlphaFoldDB" id="A0AAD4NE04"/>
<dbReference type="GO" id="GO:0051301">
    <property type="term" value="P:cell division"/>
    <property type="evidence" value="ECO:0007669"/>
    <property type="project" value="TreeGrafter"/>
</dbReference>
<organism evidence="3 4">
    <name type="scientific">Ditylenchus destructor</name>
    <dbReference type="NCBI Taxonomy" id="166010"/>
    <lineage>
        <taxon>Eukaryota</taxon>
        <taxon>Metazoa</taxon>
        <taxon>Ecdysozoa</taxon>
        <taxon>Nematoda</taxon>
        <taxon>Chromadorea</taxon>
        <taxon>Rhabditida</taxon>
        <taxon>Tylenchina</taxon>
        <taxon>Tylenchomorpha</taxon>
        <taxon>Sphaerularioidea</taxon>
        <taxon>Anguinidae</taxon>
        <taxon>Anguininae</taxon>
        <taxon>Ditylenchus</taxon>
    </lineage>
</organism>
<sequence>MGKSAEVNPADCLFADAYAYFDQGVCFDEDGNKGEAKNMYNQGLELVDKATKMKNAKKSDLYAGIITTRDRILERVKELNSNSSSDISTSKVQNIRETFDAAGATGDAELIYWLPDGVQLVIIENDSTAAPTDPSSLAILKLDSSAIPKEMEDNKKALPQAFIQVGPWAYPLYSGSTTILKNKLGIYVVPNPTTDKSNMCVGIILPRDIDQRLEEEFVGVLKQFAVVRDSDIVEQMTAEQRQRTSERISQFLIRSGEILAQNVNRAATKTGEFVAEQGERYRAGFPQREGEPVNIHPGIRHGVYMLHKGTKTVGKVTKSLLDMIGDVGVAIGKRFTGSVGEESSGGRVFHSTARVVGGGLTGASTVWIALEDASQTLFKNFANETVHTVNAKYGDQASETTHHVLYAAGHTTLAGFRLWDLGPRAIAGRMARKAGLQIVQGYAGMTPRDAAAAQNASMHPLESHSSKSK</sequence>